<organism evidence="1">
    <name type="scientific">Anopheles atroparvus</name>
    <name type="common">European mosquito</name>
    <dbReference type="NCBI Taxonomy" id="41427"/>
    <lineage>
        <taxon>Eukaryota</taxon>
        <taxon>Metazoa</taxon>
        <taxon>Ecdysozoa</taxon>
        <taxon>Arthropoda</taxon>
        <taxon>Hexapoda</taxon>
        <taxon>Insecta</taxon>
        <taxon>Pterygota</taxon>
        <taxon>Neoptera</taxon>
        <taxon>Endopterygota</taxon>
        <taxon>Diptera</taxon>
        <taxon>Nematocera</taxon>
        <taxon>Culicoidea</taxon>
        <taxon>Culicidae</taxon>
        <taxon>Anophelinae</taxon>
        <taxon>Anopheles</taxon>
    </lineage>
</organism>
<sequence>MIDGLQIWCQSVPEEQLGPNMVPHFSADKLRQIIKNVRRAADNFIVRSDDAGGSSREKFSNAGEPFCESSQGWSVSCRRPTEHEIDKLMQRLTSAKSCDAPDRQSVLAIVVEQQVEPEEEAPIEIPSGLGNLELEIVSEISFGGSSASLAEAELPADVEDNLTYSGSSRPSSAGAEFHRTVSGLALFSEEPSREEMEQMTVAIRTIEPDSEGTESYSETSPDDRPIMQVTVRPLPASHHIRRTSLNVPPADLREPLIDFAQIERSTKLRHARANMLLHC</sequence>
<name>A0A182J8C6_ANOAO</name>
<protein>
    <submittedName>
        <fullName evidence="1">Uncharacterized protein</fullName>
    </submittedName>
</protein>
<proteinExistence type="predicted"/>
<evidence type="ECO:0000313" key="1">
    <source>
        <dbReference type="EnsemblMetazoa" id="AATE013302-PA.1"/>
    </source>
</evidence>
<accession>A0A182J8C6</accession>
<dbReference type="AlphaFoldDB" id="A0A182J8C6"/>
<dbReference type="VEuPathDB" id="VectorBase:AATE013302"/>
<dbReference type="EnsemblMetazoa" id="AATE013302-RA">
    <property type="protein sequence ID" value="AATE013302-PA.1"/>
    <property type="gene ID" value="AATE013302"/>
</dbReference>
<reference evidence="1" key="1">
    <citation type="submission" date="2022-08" db="UniProtKB">
        <authorList>
            <consortium name="EnsemblMetazoa"/>
        </authorList>
    </citation>
    <scope>IDENTIFICATION</scope>
    <source>
        <strain evidence="1">EBRO</strain>
    </source>
</reference>